<comment type="caution">
    <text evidence="1">The sequence shown here is derived from an EMBL/GenBank/DDBJ whole genome shotgun (WGS) entry which is preliminary data.</text>
</comment>
<evidence type="ECO:0000313" key="2">
    <source>
        <dbReference type="Proteomes" id="UP001163823"/>
    </source>
</evidence>
<dbReference type="AlphaFoldDB" id="A0AAD7LIG9"/>
<sequence>MWTNRRKSKMFNGTLCGRGEKEVEVEIEQMSKDEGSQYSLMAGILPALGSNARSTRKMLLRPFIISPFNPRYNMGLSMKHGYSKIAKEPVPGAYRVPGRVGDALVEDRPIGQLKVEDRSIGLLKVEVQAVEG</sequence>
<keyword evidence="1" id="KW-0406">Ion transport</keyword>
<gene>
    <name evidence="1" type="ORF">O6P43_019418</name>
</gene>
<dbReference type="Proteomes" id="UP001163823">
    <property type="component" value="Chromosome 8"/>
</dbReference>
<keyword evidence="2" id="KW-1185">Reference proteome</keyword>
<keyword evidence="1" id="KW-0813">Transport</keyword>
<dbReference type="GO" id="GO:0034220">
    <property type="term" value="P:monoatomic ion transmembrane transport"/>
    <property type="evidence" value="ECO:0007669"/>
    <property type="project" value="UniProtKB-KW"/>
</dbReference>
<protein>
    <submittedName>
        <fullName evidence="1">Potassium channel AKT1-like</fullName>
    </submittedName>
</protein>
<reference evidence="1" key="1">
    <citation type="journal article" date="2023" name="Science">
        <title>Elucidation of the pathway for biosynthesis of saponin adjuvants from the soapbark tree.</title>
        <authorList>
            <person name="Reed J."/>
            <person name="Orme A."/>
            <person name="El-Demerdash A."/>
            <person name="Owen C."/>
            <person name="Martin L.B.B."/>
            <person name="Misra R.C."/>
            <person name="Kikuchi S."/>
            <person name="Rejzek M."/>
            <person name="Martin A.C."/>
            <person name="Harkess A."/>
            <person name="Leebens-Mack J."/>
            <person name="Louveau T."/>
            <person name="Stephenson M.J."/>
            <person name="Osbourn A."/>
        </authorList>
    </citation>
    <scope>NUCLEOTIDE SEQUENCE</scope>
    <source>
        <strain evidence="1">S10</strain>
    </source>
</reference>
<name>A0AAD7LIG9_QUISA</name>
<organism evidence="1 2">
    <name type="scientific">Quillaja saponaria</name>
    <name type="common">Soap bark tree</name>
    <dbReference type="NCBI Taxonomy" id="32244"/>
    <lineage>
        <taxon>Eukaryota</taxon>
        <taxon>Viridiplantae</taxon>
        <taxon>Streptophyta</taxon>
        <taxon>Embryophyta</taxon>
        <taxon>Tracheophyta</taxon>
        <taxon>Spermatophyta</taxon>
        <taxon>Magnoliopsida</taxon>
        <taxon>eudicotyledons</taxon>
        <taxon>Gunneridae</taxon>
        <taxon>Pentapetalae</taxon>
        <taxon>rosids</taxon>
        <taxon>fabids</taxon>
        <taxon>Fabales</taxon>
        <taxon>Quillajaceae</taxon>
        <taxon>Quillaja</taxon>
    </lineage>
</organism>
<dbReference type="EMBL" id="JARAOO010000008">
    <property type="protein sequence ID" value="KAJ7958744.1"/>
    <property type="molecule type" value="Genomic_DNA"/>
</dbReference>
<keyword evidence="1" id="KW-0407">Ion channel</keyword>
<evidence type="ECO:0000313" key="1">
    <source>
        <dbReference type="EMBL" id="KAJ7958744.1"/>
    </source>
</evidence>
<proteinExistence type="predicted"/>
<accession>A0AAD7LIG9</accession>
<dbReference type="KEGG" id="qsa:O6P43_019418"/>